<dbReference type="PANTHER" id="PTHR12110">
    <property type="entry name" value="HYDROXYPYRUVATE ISOMERASE"/>
    <property type="match status" value="1"/>
</dbReference>
<dbReference type="GO" id="GO:0016853">
    <property type="term" value="F:isomerase activity"/>
    <property type="evidence" value="ECO:0007669"/>
    <property type="project" value="UniProtKB-KW"/>
</dbReference>
<evidence type="ECO:0000313" key="4">
    <source>
        <dbReference type="Proteomes" id="UP000537775"/>
    </source>
</evidence>
<evidence type="ECO:0000256" key="1">
    <source>
        <dbReference type="ARBA" id="ARBA00023277"/>
    </source>
</evidence>
<comment type="caution">
    <text evidence="3">The sequence shown here is derived from an EMBL/GenBank/DDBJ whole genome shotgun (WGS) entry which is preliminary data.</text>
</comment>
<dbReference type="EC" id="5.1.3.31" evidence="3"/>
<dbReference type="EMBL" id="JACHML010000001">
    <property type="protein sequence ID" value="MBB6389833.1"/>
    <property type="molecule type" value="Genomic_DNA"/>
</dbReference>
<organism evidence="3 4">
    <name type="scientific">Microbacterium thalassium</name>
    <dbReference type="NCBI Taxonomy" id="362649"/>
    <lineage>
        <taxon>Bacteria</taxon>
        <taxon>Bacillati</taxon>
        <taxon>Actinomycetota</taxon>
        <taxon>Actinomycetes</taxon>
        <taxon>Micrococcales</taxon>
        <taxon>Microbacteriaceae</taxon>
        <taxon>Microbacterium</taxon>
    </lineage>
</organism>
<dbReference type="InterPro" id="IPR013022">
    <property type="entry name" value="Xyl_isomerase-like_TIM-brl"/>
</dbReference>
<feature type="domain" description="Xylose isomerase-like TIM barrel" evidence="2">
    <location>
        <begin position="33"/>
        <end position="262"/>
    </location>
</feature>
<evidence type="ECO:0000259" key="2">
    <source>
        <dbReference type="Pfam" id="PF01261"/>
    </source>
</evidence>
<dbReference type="Pfam" id="PF01261">
    <property type="entry name" value="AP_endonuc_2"/>
    <property type="match status" value="1"/>
</dbReference>
<dbReference type="EC" id="5.1.3.30" evidence="3"/>
<protein>
    <submittedName>
        <fullName evidence="3">D-psicose/D-tagatose/L-ribulose 3-epimerase</fullName>
        <ecNumber evidence="3">5.1.3.30</ecNumber>
        <ecNumber evidence="3">5.1.3.31</ecNumber>
    </submittedName>
</protein>
<dbReference type="Gene3D" id="3.20.20.150">
    <property type="entry name" value="Divalent-metal-dependent TIM barrel enzymes"/>
    <property type="match status" value="1"/>
</dbReference>
<dbReference type="SUPFAM" id="SSF51658">
    <property type="entry name" value="Xylose isomerase-like"/>
    <property type="match status" value="1"/>
</dbReference>
<keyword evidence="1" id="KW-0119">Carbohydrate metabolism</keyword>
<dbReference type="InterPro" id="IPR050312">
    <property type="entry name" value="IolE/XylAMocC-like"/>
</dbReference>
<gene>
    <name evidence="3" type="ORF">HD594_000146</name>
</gene>
<accession>A0A7X0FLS1</accession>
<sequence length="318" mass="33614">MRAIDDAPLDVACQLGIIGPGLDPALLERALPRLAEAGFRRVVLPRIAPDHPVDVTRIRGLLADSGLAPIGMAGQTPDADVGSSDADARRRGLALLRHALETTERLGGDQLNGVPYGPYGKADQPPGPGAFERAASAAGTVADEAHERGITMTFEVLNRYETAMVNTAAQAVEFIAASGSRHLRIHLDAFHMSIEEPGIPAAIRTALPHLAYVELGQSGRGALGDGVIDMEATIAAVLDEGYDGRWGIEAFTRSLLPAPVADRLAIWREPYADGLALAEDAQRVIRNGWAHSSAGRRALREQRAADAREGAAAGLSVR</sequence>
<dbReference type="RefSeq" id="WP_184749115.1">
    <property type="nucleotide sequence ID" value="NZ_BAAAJR010000008.1"/>
</dbReference>
<keyword evidence="3" id="KW-0413">Isomerase</keyword>
<keyword evidence="4" id="KW-1185">Reference proteome</keyword>
<dbReference type="Proteomes" id="UP000537775">
    <property type="component" value="Unassembled WGS sequence"/>
</dbReference>
<dbReference type="PANTHER" id="PTHR12110:SF41">
    <property type="entry name" value="INOSOSE DEHYDRATASE"/>
    <property type="match status" value="1"/>
</dbReference>
<proteinExistence type="predicted"/>
<dbReference type="InterPro" id="IPR036237">
    <property type="entry name" value="Xyl_isomerase-like_sf"/>
</dbReference>
<name>A0A7X0FLS1_9MICO</name>
<reference evidence="3 4" key="1">
    <citation type="submission" date="2020-08" db="EMBL/GenBank/DDBJ databases">
        <title>Sequencing the genomes of 1000 actinobacteria strains.</title>
        <authorList>
            <person name="Klenk H.-P."/>
        </authorList>
    </citation>
    <scope>NUCLEOTIDE SEQUENCE [LARGE SCALE GENOMIC DNA]</scope>
    <source>
        <strain evidence="3 4">DSM 12511</strain>
    </source>
</reference>
<dbReference type="AlphaFoldDB" id="A0A7X0FLS1"/>
<evidence type="ECO:0000313" key="3">
    <source>
        <dbReference type="EMBL" id="MBB6389833.1"/>
    </source>
</evidence>